<dbReference type="SUPFAM" id="SSF75005">
    <property type="entry name" value="Arabinanase/levansucrase/invertase"/>
    <property type="match status" value="1"/>
</dbReference>
<keyword evidence="2" id="KW-0858">Xylan degradation</keyword>
<keyword evidence="4" id="KW-0119">Carbohydrate metabolism</keyword>
<dbReference type="InterPro" id="IPR023296">
    <property type="entry name" value="Glyco_hydro_beta-prop_sf"/>
</dbReference>
<dbReference type="EMBL" id="CAKJTJ010000008">
    <property type="protein sequence ID" value="CAG9621101.1"/>
    <property type="molecule type" value="Genomic_DNA"/>
</dbReference>
<dbReference type="PANTHER" id="PTHR43772:SF2">
    <property type="entry name" value="PUTATIVE (AFU_ORTHOLOGUE AFUA_2G04480)-RELATED"/>
    <property type="match status" value="1"/>
</dbReference>
<keyword evidence="2" id="KW-0624">Polysaccharide degradation</keyword>
<dbReference type="PANTHER" id="PTHR43772">
    <property type="entry name" value="ENDO-1,4-BETA-XYLANASE"/>
    <property type="match status" value="1"/>
</dbReference>
<keyword evidence="3 6" id="KW-0378">Hydrolase</keyword>
<evidence type="ECO:0000256" key="6">
    <source>
        <dbReference type="RuleBase" id="RU361187"/>
    </source>
</evidence>
<evidence type="ECO:0000256" key="2">
    <source>
        <dbReference type="ARBA" id="ARBA00022651"/>
    </source>
</evidence>
<gene>
    <name evidence="7" type="ORF">BACCIP111883_01873</name>
</gene>
<dbReference type="RefSeq" id="WP_230501005.1">
    <property type="nucleotide sequence ID" value="NZ_CAKJTJ010000008.1"/>
</dbReference>
<dbReference type="Gene3D" id="2.115.10.20">
    <property type="entry name" value="Glycosyl hydrolase domain, family 43"/>
    <property type="match status" value="1"/>
</dbReference>
<comment type="similarity">
    <text evidence="1 6">Belongs to the glycosyl hydrolase 43 family.</text>
</comment>
<evidence type="ECO:0000313" key="8">
    <source>
        <dbReference type="Proteomes" id="UP000789833"/>
    </source>
</evidence>
<evidence type="ECO:0000313" key="7">
    <source>
        <dbReference type="EMBL" id="CAG9621101.1"/>
    </source>
</evidence>
<dbReference type="InterPro" id="IPR052176">
    <property type="entry name" value="Glycosyl_Hydrlase_43_Enz"/>
</dbReference>
<sequence>MTYQNPVISIKGLDHGDPAVLRYNGKYYLYHTGPREIRVYVSADLIYWEAAGIALHASDDPNHWAQIDLWAPEIIHENGTFYMYVTGAVKNEAGFGNDEIRRIGVAKSNNPTGPFTLAKEPLTDEWSIDAHPFKDDDGSYYLFYNVRNSFTRGPNDVIGTGNVVDKMTDLENLSGNPTMVVAPEHLWEGNKEHSFFWNEGPFVLKKDGIYYQMYSAGFFGDDTYGVYYATSTTPMGKNAMEDKSWKKWNGGQPILKTNDACHGPGHHVVVKGPNGVDDYIVYHGYEPDENIGERRVRVGRFKWEDAHIWLEPPVKEALPLPNPPSMDGRLIKETTELNVKLAKETFPAFHFETNICFTDTDLGELPFLSYEVTEQEKVVWFFDQQKQVISAELNGKRKMDDFAYTLPRNYDLSAYHFINVRKEETRIHFYLDHVLVMDVPVPFKETGTMRFINNGESQYYQQQGTILTRL</sequence>
<dbReference type="Pfam" id="PF04616">
    <property type="entry name" value="Glyco_hydro_43"/>
    <property type="match status" value="1"/>
</dbReference>
<evidence type="ECO:0000256" key="1">
    <source>
        <dbReference type="ARBA" id="ARBA00009865"/>
    </source>
</evidence>
<comment type="caution">
    <text evidence="7">The sequence shown here is derived from an EMBL/GenBank/DDBJ whole genome shotgun (WGS) entry which is preliminary data.</text>
</comment>
<proteinExistence type="inferred from homology"/>
<evidence type="ECO:0000256" key="4">
    <source>
        <dbReference type="ARBA" id="ARBA00023277"/>
    </source>
</evidence>
<keyword evidence="5 6" id="KW-0326">Glycosidase</keyword>
<dbReference type="CDD" id="cd08991">
    <property type="entry name" value="GH43_HoAraf43-like"/>
    <property type="match status" value="1"/>
</dbReference>
<name>A0ABM8YMC4_9BACI</name>
<protein>
    <recommendedName>
        <fullName evidence="9">Glycoside hydrolase</fullName>
    </recommendedName>
</protein>
<accession>A0ABM8YMC4</accession>
<keyword evidence="8" id="KW-1185">Reference proteome</keyword>
<dbReference type="InterPro" id="IPR006710">
    <property type="entry name" value="Glyco_hydro_43"/>
</dbReference>
<dbReference type="Proteomes" id="UP000789833">
    <property type="component" value="Unassembled WGS sequence"/>
</dbReference>
<evidence type="ECO:0008006" key="9">
    <source>
        <dbReference type="Google" id="ProtNLM"/>
    </source>
</evidence>
<organism evidence="7 8">
    <name type="scientific">Sutcliffiella rhizosphaerae</name>
    <dbReference type="NCBI Taxonomy" id="2880967"/>
    <lineage>
        <taxon>Bacteria</taxon>
        <taxon>Bacillati</taxon>
        <taxon>Bacillota</taxon>
        <taxon>Bacilli</taxon>
        <taxon>Bacillales</taxon>
        <taxon>Bacillaceae</taxon>
        <taxon>Sutcliffiella</taxon>
    </lineage>
</organism>
<reference evidence="7 8" key="1">
    <citation type="submission" date="2021-10" db="EMBL/GenBank/DDBJ databases">
        <authorList>
            <person name="Criscuolo A."/>
        </authorList>
    </citation>
    <scope>NUCLEOTIDE SEQUENCE [LARGE SCALE GENOMIC DNA]</scope>
    <source>
        <strain evidence="8">CIP 111883</strain>
    </source>
</reference>
<evidence type="ECO:0000256" key="5">
    <source>
        <dbReference type="ARBA" id="ARBA00023295"/>
    </source>
</evidence>
<evidence type="ECO:0000256" key="3">
    <source>
        <dbReference type="ARBA" id="ARBA00022801"/>
    </source>
</evidence>